<comment type="caution">
    <text evidence="3">The sequence shown here is derived from an EMBL/GenBank/DDBJ whole genome shotgun (WGS) entry which is preliminary data.</text>
</comment>
<dbReference type="OrthoDB" id="686532at2759"/>
<sequence length="205" mass="23105">MPSSSRRRSEKPHSPAPIPPEARDWAALPRDILFDVFLRLGPCSEIMRGAEFACTDWRRVAVDEPALWRRADLTVVQTRHASRLAMARPAVDWSAGQCEAFSGTLDADSLLYLVERTPLKSLHLPDTEVADEVFNVALKILQDLEISTAYYYYEAANLFESVCKACPHLKKLRLTFPEDPDSEFDSDGNMEIRDGGMCAISIMRE</sequence>
<dbReference type="PANTHER" id="PTHR38926:SF74">
    <property type="entry name" value="OS08G0193600 PROTEIN"/>
    <property type="match status" value="1"/>
</dbReference>
<proteinExistence type="predicted"/>
<name>A0A1E5WLA7_9POAL</name>
<protein>
    <recommendedName>
        <fullName evidence="2">F-box domain-containing protein</fullName>
    </recommendedName>
</protein>
<evidence type="ECO:0000313" key="3">
    <source>
        <dbReference type="EMBL" id="OEL38196.1"/>
    </source>
</evidence>
<dbReference type="AlphaFoldDB" id="A0A1E5WLA7"/>
<dbReference type="Proteomes" id="UP000095767">
    <property type="component" value="Unassembled WGS sequence"/>
</dbReference>
<keyword evidence="4" id="KW-1185">Reference proteome</keyword>
<dbReference type="EMBL" id="LWDX02002649">
    <property type="protein sequence ID" value="OEL38196.1"/>
    <property type="molecule type" value="Genomic_DNA"/>
</dbReference>
<dbReference type="InterPro" id="IPR032675">
    <property type="entry name" value="LRR_dom_sf"/>
</dbReference>
<dbReference type="PANTHER" id="PTHR38926">
    <property type="entry name" value="F-BOX DOMAIN CONTAINING PROTEIN, EXPRESSED"/>
    <property type="match status" value="1"/>
</dbReference>
<feature type="compositionally biased region" description="Basic residues" evidence="1">
    <location>
        <begin position="1"/>
        <end position="10"/>
    </location>
</feature>
<dbReference type="InterPro" id="IPR036047">
    <property type="entry name" value="F-box-like_dom_sf"/>
</dbReference>
<dbReference type="SUPFAM" id="SSF81383">
    <property type="entry name" value="F-box domain"/>
    <property type="match status" value="1"/>
</dbReference>
<evidence type="ECO:0000313" key="4">
    <source>
        <dbReference type="Proteomes" id="UP000095767"/>
    </source>
</evidence>
<feature type="domain" description="F-box" evidence="2">
    <location>
        <begin position="25"/>
        <end position="73"/>
    </location>
</feature>
<organism evidence="3 4">
    <name type="scientific">Dichanthelium oligosanthes</name>
    <dbReference type="NCBI Taxonomy" id="888268"/>
    <lineage>
        <taxon>Eukaryota</taxon>
        <taxon>Viridiplantae</taxon>
        <taxon>Streptophyta</taxon>
        <taxon>Embryophyta</taxon>
        <taxon>Tracheophyta</taxon>
        <taxon>Spermatophyta</taxon>
        <taxon>Magnoliopsida</taxon>
        <taxon>Liliopsida</taxon>
        <taxon>Poales</taxon>
        <taxon>Poaceae</taxon>
        <taxon>PACMAD clade</taxon>
        <taxon>Panicoideae</taxon>
        <taxon>Panicodae</taxon>
        <taxon>Paniceae</taxon>
        <taxon>Dichantheliinae</taxon>
        <taxon>Dichanthelium</taxon>
    </lineage>
</organism>
<dbReference type="InterPro" id="IPR001810">
    <property type="entry name" value="F-box_dom"/>
</dbReference>
<reference evidence="3 4" key="1">
    <citation type="submission" date="2016-09" db="EMBL/GenBank/DDBJ databases">
        <title>The draft genome of Dichanthelium oligosanthes: A C3 panicoid grass species.</title>
        <authorList>
            <person name="Studer A.J."/>
            <person name="Schnable J.C."/>
            <person name="Brutnell T.P."/>
        </authorList>
    </citation>
    <scope>NUCLEOTIDE SEQUENCE [LARGE SCALE GENOMIC DNA]</scope>
    <source>
        <strain evidence="4">cv. Kellogg 1175</strain>
        <tissue evidence="3">Leaf</tissue>
    </source>
</reference>
<gene>
    <name evidence="3" type="ORF">BAE44_0000785</name>
</gene>
<dbReference type="Gene3D" id="3.80.10.10">
    <property type="entry name" value="Ribonuclease Inhibitor"/>
    <property type="match status" value="1"/>
</dbReference>
<accession>A0A1E5WLA7</accession>
<evidence type="ECO:0000256" key="1">
    <source>
        <dbReference type="SAM" id="MobiDB-lite"/>
    </source>
</evidence>
<evidence type="ECO:0000259" key="2">
    <source>
        <dbReference type="Pfam" id="PF12937"/>
    </source>
</evidence>
<dbReference type="STRING" id="888268.A0A1E5WLA7"/>
<feature type="region of interest" description="Disordered" evidence="1">
    <location>
        <begin position="1"/>
        <end position="21"/>
    </location>
</feature>
<dbReference type="Pfam" id="PF12937">
    <property type="entry name" value="F-box-like"/>
    <property type="match status" value="1"/>
</dbReference>